<dbReference type="OrthoDB" id="1933107at2759"/>
<dbReference type="InterPro" id="IPR032195">
    <property type="entry name" value="CNOT1_HEAT_N"/>
</dbReference>
<proteinExistence type="predicted"/>
<keyword evidence="5" id="KW-0539">Nucleus</keyword>
<feature type="domain" description="CCR4-NOT transcription complex subunit 1 HEAT repeat" evidence="10">
    <location>
        <begin position="80"/>
        <end position="219"/>
    </location>
</feature>
<dbReference type="PANTHER" id="PTHR13162">
    <property type="entry name" value="CCR4-NOT TRANSCRIPTION COMPLEX"/>
    <property type="match status" value="1"/>
</dbReference>
<dbReference type="PANTHER" id="PTHR13162:SF8">
    <property type="entry name" value="CCR4-NOT TRANSCRIPTION COMPLEX SUBUNIT 1"/>
    <property type="match status" value="1"/>
</dbReference>
<evidence type="ECO:0000256" key="3">
    <source>
        <dbReference type="ARBA" id="ARBA00023015"/>
    </source>
</evidence>
<reference evidence="13 14" key="1">
    <citation type="journal article" date="2007" name="Proc. Natl. Acad. Sci. U.S.A.">
        <title>Independent sorting-out of thousands of duplicated gene pairs in two yeast species descended from a whole-genome duplication.</title>
        <authorList>
            <person name="Scannell D.R."/>
            <person name="Frank A.C."/>
            <person name="Conant G.C."/>
            <person name="Byrne K.P."/>
            <person name="Woolfit M."/>
            <person name="Wolfe K.H."/>
        </authorList>
    </citation>
    <scope>NUCLEOTIDE SEQUENCE [LARGE SCALE GENOMIC DNA]</scope>
    <source>
        <strain evidence="14">ATCC 22028 / DSM 70294 / BCRC 21397 / CBS 2163 / NBRC 10782 / NRRL Y-8283 / UCD 57-17</strain>
    </source>
</reference>
<dbReference type="GO" id="GO:0005634">
    <property type="term" value="C:nucleus"/>
    <property type="evidence" value="ECO:0007669"/>
    <property type="project" value="UniProtKB-SubCell"/>
</dbReference>
<dbReference type="Gene3D" id="1.25.40.180">
    <property type="match status" value="1"/>
</dbReference>
<dbReference type="GeneID" id="5543278"/>
<dbReference type="GO" id="GO:0060090">
    <property type="term" value="F:molecular adaptor activity"/>
    <property type="evidence" value="ECO:0007669"/>
    <property type="project" value="TreeGrafter"/>
</dbReference>
<dbReference type="GO" id="GO:0000749">
    <property type="term" value="P:response to pheromone triggering conjugation with cellular fusion"/>
    <property type="evidence" value="ECO:0007669"/>
    <property type="project" value="EnsemblFungi"/>
</dbReference>
<dbReference type="GO" id="GO:0051726">
    <property type="term" value="P:regulation of cell cycle"/>
    <property type="evidence" value="ECO:0007669"/>
    <property type="project" value="EnsemblFungi"/>
</dbReference>
<dbReference type="GO" id="GO:0030015">
    <property type="term" value="C:CCR4-NOT core complex"/>
    <property type="evidence" value="ECO:0007669"/>
    <property type="project" value="EnsemblFungi"/>
</dbReference>
<dbReference type="InterPro" id="IPR032193">
    <property type="entry name" value="CNOT1_TTP_bind"/>
</dbReference>
<evidence type="ECO:0000313" key="14">
    <source>
        <dbReference type="Proteomes" id="UP000000267"/>
    </source>
</evidence>
<feature type="non-terminal residue" evidence="13">
    <location>
        <position position="1"/>
    </location>
</feature>
<dbReference type="GO" id="GO:0007124">
    <property type="term" value="P:pseudohyphal growth"/>
    <property type="evidence" value="ECO:0007669"/>
    <property type="project" value="EnsemblFungi"/>
</dbReference>
<dbReference type="InterPro" id="IPR007196">
    <property type="entry name" value="CCR4-Not_Not1_C"/>
</dbReference>
<dbReference type="FunCoup" id="A7TR95">
    <property type="interactions" value="1287"/>
</dbReference>
<dbReference type="GO" id="GO:0032968">
    <property type="term" value="P:positive regulation of transcription elongation by RNA polymerase II"/>
    <property type="evidence" value="ECO:0007669"/>
    <property type="project" value="EnsemblFungi"/>
</dbReference>
<evidence type="ECO:0000259" key="9">
    <source>
        <dbReference type="Pfam" id="PF16417"/>
    </source>
</evidence>
<evidence type="ECO:0000259" key="7">
    <source>
        <dbReference type="Pfam" id="PF12842"/>
    </source>
</evidence>
<dbReference type="InParanoid" id="A7TR95"/>
<feature type="domain" description="CCR4-Not complex component Not1 C-terminal" evidence="6">
    <location>
        <begin position="1360"/>
        <end position="1725"/>
    </location>
</feature>
<dbReference type="Gene3D" id="1.25.40.800">
    <property type="match status" value="1"/>
</dbReference>
<dbReference type="Pfam" id="PF25097">
    <property type="entry name" value="ARM_Cnot1"/>
    <property type="match status" value="1"/>
</dbReference>
<dbReference type="Pfam" id="PF16415">
    <property type="entry name" value="CNOT1_CAF1_bind"/>
    <property type="match status" value="1"/>
</dbReference>
<dbReference type="InterPro" id="IPR032194">
    <property type="entry name" value="CNOT1_HEAT"/>
</dbReference>
<comment type="subcellular location">
    <subcellularLocation>
        <location evidence="1">Nucleus</location>
    </subcellularLocation>
</comment>
<dbReference type="GO" id="GO:0000932">
    <property type="term" value="C:P-body"/>
    <property type="evidence" value="ECO:0007669"/>
    <property type="project" value="TreeGrafter"/>
</dbReference>
<dbReference type="PhylomeDB" id="A7TR95"/>
<dbReference type="InterPro" id="IPR032191">
    <property type="entry name" value="CNOT1_CAF1_bind"/>
</dbReference>
<evidence type="ECO:0000256" key="1">
    <source>
        <dbReference type="ARBA" id="ARBA00004123"/>
    </source>
</evidence>
<dbReference type="CDD" id="cd20710">
    <property type="entry name" value="NOT1_connector"/>
    <property type="match status" value="1"/>
</dbReference>
<evidence type="ECO:0000259" key="11">
    <source>
        <dbReference type="Pfam" id="PF16419"/>
    </source>
</evidence>
<dbReference type="Pfam" id="PF16418">
    <property type="entry name" value="CNOT1_HEAT"/>
    <property type="match status" value="1"/>
</dbReference>
<keyword evidence="4" id="KW-0804">Transcription</keyword>
<evidence type="ECO:0000259" key="10">
    <source>
        <dbReference type="Pfam" id="PF16418"/>
    </source>
</evidence>
<evidence type="ECO:0000256" key="5">
    <source>
        <dbReference type="ARBA" id="ARBA00023242"/>
    </source>
</evidence>
<dbReference type="Gene3D" id="1.25.40.790">
    <property type="match status" value="1"/>
</dbReference>
<dbReference type="GO" id="GO:0001671">
    <property type="term" value="F:ATPase activator activity"/>
    <property type="evidence" value="ECO:0007669"/>
    <property type="project" value="EnsemblFungi"/>
</dbReference>
<feature type="domain" description="CCR4-NOT transcription complex subunit 1 CAF1-binding" evidence="8">
    <location>
        <begin position="455"/>
        <end position="674"/>
    </location>
</feature>
<dbReference type="GO" id="GO:0010607">
    <property type="term" value="P:negative regulation of cytoplasmic mRNA processing body assembly"/>
    <property type="evidence" value="ECO:0007669"/>
    <property type="project" value="EnsemblFungi"/>
</dbReference>
<protein>
    <recommendedName>
        <fullName evidence="15">General negative regulator of transcription subunit 1</fullName>
    </recommendedName>
</protein>
<organism evidence="14">
    <name type="scientific">Vanderwaltozyma polyspora (strain ATCC 22028 / DSM 70294 / BCRC 21397 / CBS 2163 / NBRC 10782 / NRRL Y-8283 / UCD 57-17)</name>
    <name type="common">Kluyveromyces polysporus</name>
    <dbReference type="NCBI Taxonomy" id="436907"/>
    <lineage>
        <taxon>Eukaryota</taxon>
        <taxon>Fungi</taxon>
        <taxon>Dikarya</taxon>
        <taxon>Ascomycota</taxon>
        <taxon>Saccharomycotina</taxon>
        <taxon>Saccharomycetes</taxon>
        <taxon>Saccharomycetales</taxon>
        <taxon>Saccharomycetaceae</taxon>
        <taxon>Vanderwaltozyma</taxon>
    </lineage>
</organism>
<dbReference type="InterPro" id="IPR055454">
    <property type="entry name" value="CNOT1-like_NOT1_connector"/>
</dbReference>
<feature type="domain" description="CCR4-NOT transcription complex subunit 1-like NOT1 connector" evidence="12">
    <location>
        <begin position="1036"/>
        <end position="1188"/>
    </location>
</feature>
<evidence type="ECO:0008006" key="15">
    <source>
        <dbReference type="Google" id="ProtNLM"/>
    </source>
</evidence>
<sequence length="1751" mass="199730">GIKSTVESLSNSKNSLLYLTSIATLNLEIFLLRDELAKNPTLPYYQECFFSDFNTVPEYLAFALTSEMKYFVVLTENKAAIEELLITLILQVFEKSPMVLSQLIKKLPDDEKLVEASKLMLTKDNLPIANFVKILADEGKLDNIINRLPFSEAFKVFPSARKVGWSGFQGYIANNLNNNNVAIILDNLEIQCKMTESNTQYRSSKVFDIPALHYLITTLTNFPMNALNREKFDAVQLSVIIVFPRIINFGNGHDQAILMNGDLTAIQTEVEKEMQSYLQKMYSSELAIKDIIDVLRKLRDSDNARDQDLFACMTHAVLAESTFFKDYPLEALATTSVLFGSMILFQILRGFVLDVAFRIILNFAKEGPDSKMFKFAVQAVYAFKMRLVEYPQYCKDLLEQVPGLQTQPQVFQAVTEAALLADSRSNEVQDKSSTPTEFIVMRYFVVDELKTSVAQENPPKEIVEKILFVVNNMTMENFDDKIPDLKAVLSPAYSSWFSQYLINQRVKTETNYHPLYSKIITSIGYDLLHDFMINVTLKQLLFLISTKDIHGIDRNILKSLSSWLGRITLGLDKPIIHKNIAFRELLLDAYKQNRLEIIIPFVCRVLMNTEDSRVFSPPNSWTIGILKLLIEMNNKANWKLSLTFEVEVLFKTLKLPLDVYPPSNFLETEDVIEELSGNMSDISLEQRQLEQQRQRIIMQQYQQYMMLAQPRQQNLPQTAPIIQGEQGPIPGEAPSNDNPFGNLIGSTVFVTHPDLRRVFQMAIAKSVREILPPAVEKSASVAVVTTSKIISKDFATEVDDMKLKTAAVIMVRQLAQSLARATSIEILKDDIRTTTQSLAPNLMTLVSSPLEELQKAVDENIGLALSLIEKAAMDKAMQEIGEQLMQEIAVRRYHKERRADQPFLNQNTNPYALTLPEPLGLKSTGVSPQQFRIYESFGKFNTNIENPSGVSTAYSNLNQQAQLSQQQQIQQIQQQQQQVTQSYPGNLQAQLAQPAQHTPVAGTIPNELEQNHRVLVQLMDNLVLQIKENASKKTLKELNEQNPIKQIILQILTFIAKSVQRDQLALKVAQAVVNSLFATSESPLCREVLSIFLDQLCSLSSLAKKDVIWWLIYAPDSRKFNVSVILCLLNSKLIDGNNLDTMLSIALENNVENSVAFSISIIKETLLADEPILMRMDFINTMKVLSSLEVDIAKKFIEEYESNKIVPVLKNVDVSETEKYYLIFTEWVKLLQKVEHDDELVTVFLRQMVDRGVLSDTDSLINFCKASFELSILAFKASDPTGEVFVSIDALAMLVTKLLVVQEFEDYSRNEYLDIIFCILTMVFSKDHEQDNSTFNERPYFRFFSNILSEWSSLRGHDFIKITDQQIRKELIEFDNYFYNTFASYLHLIQPVAFPGFSFAFITLLSHRMFLPNMLRLENKSGWKNLTILIIDLFRFLDQYTGKVGISNAISVVYKGALRVIIGISNDFPEYLIENHYEFMNALPSSYAQLKNVMLAAIPKKIMLPNPYDNGLDMDKIDSCKMQPTVFYDPVVDLHSFKKPVDNYLRIPSNSLMRTIINGVYRDEYSFKSGIGYDYVSVDQKLVRAVVLHVGVEAGLESEKTSSGAIFNAKSSYYTLLFNLLNEGSSEVRFKVIEAMMEQLRYPNIHTHWFTFVLKNMFTSEEWGEQKSEIQEIILRNIFERIIVNKPHPWGVTVLFTQLLNLNNVKLLSLPCVKKVPEIENILKILEKQTYNITSSINNDQQNHTQSISTM</sequence>
<feature type="domain" description="CCR4-NOT transcription complex subunit 1" evidence="7">
    <location>
        <begin position="753"/>
        <end position="895"/>
    </location>
</feature>
<dbReference type="Proteomes" id="UP000000267">
    <property type="component" value="Unassembled WGS sequence"/>
</dbReference>
<accession>A7TR95</accession>
<dbReference type="Pfam" id="PF16419">
    <property type="entry name" value="CNOT1_HEAT_N"/>
    <property type="match status" value="1"/>
</dbReference>
<dbReference type="GO" id="GO:0006368">
    <property type="term" value="P:transcription elongation by RNA polymerase II"/>
    <property type="evidence" value="ECO:0007669"/>
    <property type="project" value="EnsemblFungi"/>
</dbReference>
<dbReference type="eggNOG" id="KOG1831">
    <property type="taxonomic scope" value="Eukaryota"/>
</dbReference>
<keyword evidence="2" id="KW-0678">Repressor</keyword>
<gene>
    <name evidence="13" type="ORF">Kpol_458p1</name>
</gene>
<dbReference type="HOGENOM" id="CLU_000286_3_1_1"/>
<dbReference type="OMA" id="IDEYHCY"/>
<dbReference type="RefSeq" id="XP_001643066.1">
    <property type="nucleotide sequence ID" value="XM_001643016.1"/>
</dbReference>
<name>A7TR95_VANPO</name>
<dbReference type="Pfam" id="PF12842">
    <property type="entry name" value="DUF3819"/>
    <property type="match status" value="1"/>
</dbReference>
<dbReference type="InterPro" id="IPR024557">
    <property type="entry name" value="CNOT1_dom_4"/>
</dbReference>
<evidence type="ECO:0000259" key="12">
    <source>
        <dbReference type="Pfam" id="PF25097"/>
    </source>
</evidence>
<dbReference type="GO" id="GO:0000289">
    <property type="term" value="P:nuclear-transcribed mRNA poly(A) tail shortening"/>
    <property type="evidence" value="ECO:0007669"/>
    <property type="project" value="EnsemblFungi"/>
</dbReference>
<dbReference type="EMBL" id="DS480473">
    <property type="protein sequence ID" value="EDO15208.1"/>
    <property type="molecule type" value="Genomic_DNA"/>
</dbReference>
<keyword evidence="3" id="KW-0805">Transcription regulation</keyword>
<feature type="domain" description="CCR4-NOT transcription complex subunit 1 TTP binding" evidence="9">
    <location>
        <begin position="265"/>
        <end position="416"/>
    </location>
</feature>
<dbReference type="InterPro" id="IPR040398">
    <property type="entry name" value="Not1"/>
</dbReference>
<dbReference type="Gene3D" id="1.25.40.840">
    <property type="entry name" value="CCR4-NOT transcription complex subunit 1 TTP binding domain"/>
    <property type="match status" value="1"/>
</dbReference>
<dbReference type="Pfam" id="PF04054">
    <property type="entry name" value="Not1"/>
    <property type="match status" value="1"/>
</dbReference>
<evidence type="ECO:0000256" key="2">
    <source>
        <dbReference type="ARBA" id="ARBA00022491"/>
    </source>
</evidence>
<dbReference type="Pfam" id="PF16417">
    <property type="entry name" value="CNOT1_TTP_bind"/>
    <property type="match status" value="1"/>
</dbReference>
<dbReference type="STRING" id="436907.A7TR95"/>
<evidence type="ECO:0000259" key="8">
    <source>
        <dbReference type="Pfam" id="PF16415"/>
    </source>
</evidence>
<dbReference type="InterPro" id="IPR038535">
    <property type="entry name" value="CNOT1_TTP_bind_sf"/>
</dbReference>
<dbReference type="KEGG" id="vpo:Kpol_458p1"/>
<evidence type="ECO:0000313" key="13">
    <source>
        <dbReference type="EMBL" id="EDO15208.1"/>
    </source>
</evidence>
<feature type="domain" description="CCR4-NOT transcription complex subunit 1 HEAT repeat 1" evidence="11">
    <location>
        <begin position="6"/>
        <end position="64"/>
    </location>
</feature>
<dbReference type="GO" id="GO:0017148">
    <property type="term" value="P:negative regulation of translation"/>
    <property type="evidence" value="ECO:0007669"/>
    <property type="project" value="InterPro"/>
</dbReference>
<keyword evidence="14" id="KW-1185">Reference proteome</keyword>
<evidence type="ECO:0000259" key="6">
    <source>
        <dbReference type="Pfam" id="PF04054"/>
    </source>
</evidence>
<evidence type="ECO:0000256" key="4">
    <source>
        <dbReference type="ARBA" id="ARBA00023163"/>
    </source>
</evidence>